<sequence length="253" mass="27650">MPNKTTGKRSLSGGSEGPSTVRVVSDAEDAELNEPPRKVAKTMSPRIPPNRALTVVSDTDGEETIAPFKVERTISPGIPPDDASTIVGDTEDGEMTGLLRTRNSIDGMAPIPNGQRNMVSQLMPPLKPHIKGEFVPTGRYRIQNVRWLNYLELPDPNDASEVVSAVGENKTTQLWKVVDLENGKHSIENEGSANYANAGFRAQKGSAVVGRSNLQQFKITECRVKGIYTIRPTDVQLYWGLTDDELGLPVRLD</sequence>
<reference evidence="2 3" key="1">
    <citation type="submission" date="2018-06" db="EMBL/GenBank/DDBJ databases">
        <title>A transcriptomic atlas of mushroom development highlights an independent origin of complex multicellularity.</title>
        <authorList>
            <consortium name="DOE Joint Genome Institute"/>
            <person name="Krizsan K."/>
            <person name="Almasi E."/>
            <person name="Merenyi Z."/>
            <person name="Sahu N."/>
            <person name="Viragh M."/>
            <person name="Koszo T."/>
            <person name="Mondo S."/>
            <person name="Kiss B."/>
            <person name="Balint B."/>
            <person name="Kues U."/>
            <person name="Barry K."/>
            <person name="Hegedus J.C."/>
            <person name="Henrissat B."/>
            <person name="Johnson J."/>
            <person name="Lipzen A."/>
            <person name="Ohm R."/>
            <person name="Nagy I."/>
            <person name="Pangilinan J."/>
            <person name="Yan J."/>
            <person name="Xiong Y."/>
            <person name="Grigoriev I.V."/>
            <person name="Hibbett D.S."/>
            <person name="Nagy L.G."/>
        </authorList>
    </citation>
    <scope>NUCLEOTIDE SEQUENCE [LARGE SCALE GENOMIC DNA]</scope>
    <source>
        <strain evidence="2 3">SZMC22713</strain>
    </source>
</reference>
<evidence type="ECO:0000313" key="2">
    <source>
        <dbReference type="EMBL" id="TDL18215.1"/>
    </source>
</evidence>
<dbReference type="AlphaFoldDB" id="A0A4Y7PSR8"/>
<feature type="non-terminal residue" evidence="2">
    <location>
        <position position="253"/>
    </location>
</feature>
<dbReference type="SUPFAM" id="SSF50370">
    <property type="entry name" value="Ricin B-like lectins"/>
    <property type="match status" value="1"/>
</dbReference>
<feature type="compositionally biased region" description="Polar residues" evidence="1">
    <location>
        <begin position="1"/>
        <end position="13"/>
    </location>
</feature>
<evidence type="ECO:0000256" key="1">
    <source>
        <dbReference type="SAM" id="MobiDB-lite"/>
    </source>
</evidence>
<proteinExistence type="predicted"/>
<accession>A0A4Y7PSR8</accession>
<feature type="region of interest" description="Disordered" evidence="1">
    <location>
        <begin position="1"/>
        <end position="45"/>
    </location>
</feature>
<dbReference type="Proteomes" id="UP000294933">
    <property type="component" value="Unassembled WGS sequence"/>
</dbReference>
<dbReference type="VEuPathDB" id="FungiDB:BD410DRAFT_831047"/>
<dbReference type="OrthoDB" id="3266227at2759"/>
<gene>
    <name evidence="2" type="ORF">BD410DRAFT_831047</name>
</gene>
<dbReference type="STRING" id="50990.A0A4Y7PSR8"/>
<name>A0A4Y7PSR8_9AGAM</name>
<keyword evidence="3" id="KW-1185">Reference proteome</keyword>
<protein>
    <recommendedName>
        <fullName evidence="4">Ricin B lectin domain-containing protein</fullName>
    </recommendedName>
</protein>
<dbReference type="InterPro" id="IPR035992">
    <property type="entry name" value="Ricin_B-like_lectins"/>
</dbReference>
<evidence type="ECO:0008006" key="4">
    <source>
        <dbReference type="Google" id="ProtNLM"/>
    </source>
</evidence>
<dbReference type="EMBL" id="ML170211">
    <property type="protein sequence ID" value="TDL18215.1"/>
    <property type="molecule type" value="Genomic_DNA"/>
</dbReference>
<dbReference type="Gene3D" id="2.80.10.50">
    <property type="match status" value="1"/>
</dbReference>
<organism evidence="2 3">
    <name type="scientific">Rickenella mellea</name>
    <dbReference type="NCBI Taxonomy" id="50990"/>
    <lineage>
        <taxon>Eukaryota</taxon>
        <taxon>Fungi</taxon>
        <taxon>Dikarya</taxon>
        <taxon>Basidiomycota</taxon>
        <taxon>Agaricomycotina</taxon>
        <taxon>Agaricomycetes</taxon>
        <taxon>Hymenochaetales</taxon>
        <taxon>Rickenellaceae</taxon>
        <taxon>Rickenella</taxon>
    </lineage>
</organism>
<evidence type="ECO:0000313" key="3">
    <source>
        <dbReference type="Proteomes" id="UP000294933"/>
    </source>
</evidence>